<evidence type="ECO:0000313" key="7">
    <source>
        <dbReference type="Proteomes" id="UP001175271"/>
    </source>
</evidence>
<feature type="compositionally biased region" description="Low complexity" evidence="3">
    <location>
        <begin position="520"/>
        <end position="539"/>
    </location>
</feature>
<dbReference type="SMART" id="SM00360">
    <property type="entry name" value="RRM"/>
    <property type="match status" value="1"/>
</dbReference>
<dbReference type="SMART" id="SM00311">
    <property type="entry name" value="PWI"/>
    <property type="match status" value="1"/>
</dbReference>
<dbReference type="Gene3D" id="1.20.1390.10">
    <property type="entry name" value="PWI domain"/>
    <property type="match status" value="1"/>
</dbReference>
<feature type="region of interest" description="Disordered" evidence="3">
    <location>
        <begin position="336"/>
        <end position="356"/>
    </location>
</feature>
<keyword evidence="1" id="KW-0507">mRNA processing</keyword>
<feature type="domain" description="RRM" evidence="4">
    <location>
        <begin position="68"/>
        <end position="145"/>
    </location>
</feature>
<accession>A0AA39HQY4</accession>
<reference evidence="6" key="1">
    <citation type="submission" date="2023-06" db="EMBL/GenBank/DDBJ databases">
        <title>Genomic analysis of the entomopathogenic nematode Steinernema hermaphroditum.</title>
        <authorList>
            <person name="Schwarz E.M."/>
            <person name="Heppert J.K."/>
            <person name="Baniya A."/>
            <person name="Schwartz H.T."/>
            <person name="Tan C.-H."/>
            <person name="Antoshechkin I."/>
            <person name="Sternberg P.W."/>
            <person name="Goodrich-Blair H."/>
            <person name="Dillman A.R."/>
        </authorList>
    </citation>
    <scope>NUCLEOTIDE SEQUENCE</scope>
    <source>
        <strain evidence="6">PS9179</strain>
        <tissue evidence="6">Whole animal</tissue>
    </source>
</reference>
<dbReference type="SUPFAM" id="SSF54928">
    <property type="entry name" value="RNA-binding domain, RBD"/>
    <property type="match status" value="1"/>
</dbReference>
<dbReference type="InterPro" id="IPR002483">
    <property type="entry name" value="PWI_dom"/>
</dbReference>
<dbReference type="AlphaFoldDB" id="A0AA39HQY4"/>
<dbReference type="SUPFAM" id="SSF101233">
    <property type="entry name" value="PWI domain"/>
    <property type="match status" value="1"/>
</dbReference>
<evidence type="ECO:0000313" key="6">
    <source>
        <dbReference type="EMBL" id="KAK0409676.1"/>
    </source>
</evidence>
<protein>
    <recommendedName>
        <fullName evidence="8">PWI domain-containing protein</fullName>
    </recommendedName>
</protein>
<gene>
    <name evidence="6" type="ORF">QR680_004686</name>
</gene>
<name>A0AA39HQY4_9BILA</name>
<feature type="compositionally biased region" description="Low complexity" evidence="3">
    <location>
        <begin position="265"/>
        <end position="278"/>
    </location>
</feature>
<feature type="region of interest" description="Disordered" evidence="3">
    <location>
        <begin position="371"/>
        <end position="539"/>
    </location>
</feature>
<dbReference type="GO" id="GO:0005681">
    <property type="term" value="C:spliceosomal complex"/>
    <property type="evidence" value="ECO:0007669"/>
    <property type="project" value="TreeGrafter"/>
</dbReference>
<dbReference type="Pfam" id="PF01480">
    <property type="entry name" value="PWI"/>
    <property type="match status" value="1"/>
</dbReference>
<dbReference type="EMBL" id="JAUCMV010000003">
    <property type="protein sequence ID" value="KAK0409676.1"/>
    <property type="molecule type" value="Genomic_DNA"/>
</dbReference>
<evidence type="ECO:0000259" key="5">
    <source>
        <dbReference type="PROSITE" id="PS51025"/>
    </source>
</evidence>
<evidence type="ECO:0000256" key="3">
    <source>
        <dbReference type="SAM" id="MobiDB-lite"/>
    </source>
</evidence>
<dbReference type="InterPro" id="IPR036483">
    <property type="entry name" value="PWI_dom_sf"/>
</dbReference>
<dbReference type="Pfam" id="PF00076">
    <property type="entry name" value="RRM_1"/>
    <property type="match status" value="1"/>
</dbReference>
<dbReference type="GO" id="GO:0003729">
    <property type="term" value="F:mRNA binding"/>
    <property type="evidence" value="ECO:0007669"/>
    <property type="project" value="TreeGrafter"/>
</dbReference>
<dbReference type="GO" id="GO:0006397">
    <property type="term" value="P:mRNA processing"/>
    <property type="evidence" value="ECO:0007669"/>
    <property type="project" value="UniProtKB-KW"/>
</dbReference>
<dbReference type="PROSITE" id="PS50102">
    <property type="entry name" value="RRM"/>
    <property type="match status" value="1"/>
</dbReference>
<dbReference type="InterPro" id="IPR034268">
    <property type="entry name" value="RBM25_RRM"/>
</dbReference>
<feature type="region of interest" description="Disordered" evidence="3">
    <location>
        <begin position="237"/>
        <end position="314"/>
    </location>
</feature>
<keyword evidence="7" id="KW-1185">Reference proteome</keyword>
<dbReference type="FunFam" id="1.20.1390.10:FF:000004">
    <property type="entry name" value="RNA-binding motif protein 25"/>
    <property type="match status" value="1"/>
</dbReference>
<dbReference type="PANTHER" id="PTHR18806">
    <property type="entry name" value="RBM25 PROTEIN"/>
    <property type="match status" value="1"/>
</dbReference>
<evidence type="ECO:0000256" key="2">
    <source>
        <dbReference type="PROSITE-ProRule" id="PRU00176"/>
    </source>
</evidence>
<evidence type="ECO:0000259" key="4">
    <source>
        <dbReference type="PROSITE" id="PS50102"/>
    </source>
</evidence>
<proteinExistence type="predicted"/>
<dbReference type="Proteomes" id="UP001175271">
    <property type="component" value="Unassembled WGS sequence"/>
</dbReference>
<dbReference type="CDD" id="cd12446">
    <property type="entry name" value="RRM_RBM25"/>
    <property type="match status" value="1"/>
</dbReference>
<feature type="compositionally biased region" description="Basic and acidic residues" evidence="3">
    <location>
        <begin position="390"/>
        <end position="443"/>
    </location>
</feature>
<feature type="compositionally biased region" description="Polar residues" evidence="3">
    <location>
        <begin position="501"/>
        <end position="513"/>
    </location>
</feature>
<dbReference type="InterPro" id="IPR035979">
    <property type="entry name" value="RBD_domain_sf"/>
</dbReference>
<evidence type="ECO:0000256" key="1">
    <source>
        <dbReference type="ARBA" id="ARBA00022664"/>
    </source>
</evidence>
<sequence length="701" mass="79868">MAYRGGPASRFGMMAGPGFRPPMPPMGGMPMPFTAQPQFFVQPPHVAQRPGAGASAGPGTFDNKPPVTTVFVGNICDKAEDELVKSLLQECGPVSTWKRIQGPNGRLQAFGFCEFDHPDGTLRALRVLNDFQLGNKKLVVKVEDKTKALIREFLVKRREAKGLSVDHFGDDLPVDEDIVKDDDIFSRTWMMANFQTRTTIRIRTPHRPSERKAANLWFSSVKALCYAILEKEVADISRSVDSKRRKHRRSRSKDKKSKRRRSESGSRSSSRDSSTSSRKSAKKGKSDSRSRRDREESEDSDDARERRALKKKLKEKEQSYLARLKKWESRERRMAKHYERDEVGEANKQKQRQSEIKKLKQFLEDYDDDRDDQKYFNMNAKGSTLYSRKRLYEREREQDAKDRQREQEEIEELKKAILEENKNIENIDEEAKKRHQLQEEEAMRKHRADSGSPNPHITLGQKPPIAPEANGERSPSPSGSASNSNDARVADGVMKTGGWATLNNDGTPNQNMSPAPANFSKPSTAAAPPVVPSSNAPKPNVSARLNGVFGVDDDEDDQIVGMTRKKPLKPFEITQEDRMQAMTAEERKKMIRDLIERIPTQKDDLFAYPIEWAFVDEDLVKNRIRPWVSKKILEYIGEEEQSLVEFVCEKVSGQSPPQKLLRDIAMVLDEEAEIFVVKMWRLLIYESESKRLGIPAKSSNS</sequence>
<evidence type="ECO:0008006" key="8">
    <source>
        <dbReference type="Google" id="ProtNLM"/>
    </source>
</evidence>
<dbReference type="InterPro" id="IPR052768">
    <property type="entry name" value="RBM25"/>
</dbReference>
<feature type="compositionally biased region" description="Low complexity" evidence="3">
    <location>
        <begin position="474"/>
        <end position="485"/>
    </location>
</feature>
<dbReference type="GO" id="GO:0000381">
    <property type="term" value="P:regulation of alternative mRNA splicing, via spliceosome"/>
    <property type="evidence" value="ECO:0007669"/>
    <property type="project" value="TreeGrafter"/>
</dbReference>
<dbReference type="PANTHER" id="PTHR18806:SF4">
    <property type="entry name" value="RNA-BINDING PROTEIN 25"/>
    <property type="match status" value="1"/>
</dbReference>
<comment type="caution">
    <text evidence="6">The sequence shown here is derived from an EMBL/GenBank/DDBJ whole genome shotgun (WGS) entry which is preliminary data.</text>
</comment>
<feature type="domain" description="PWI" evidence="5">
    <location>
        <begin position="603"/>
        <end position="700"/>
    </location>
</feature>
<dbReference type="PROSITE" id="PS51025">
    <property type="entry name" value="PWI"/>
    <property type="match status" value="1"/>
</dbReference>
<keyword evidence="2" id="KW-0694">RNA-binding</keyword>
<dbReference type="InterPro" id="IPR012677">
    <property type="entry name" value="Nucleotide-bd_a/b_plait_sf"/>
</dbReference>
<organism evidence="6 7">
    <name type="scientific">Steinernema hermaphroditum</name>
    <dbReference type="NCBI Taxonomy" id="289476"/>
    <lineage>
        <taxon>Eukaryota</taxon>
        <taxon>Metazoa</taxon>
        <taxon>Ecdysozoa</taxon>
        <taxon>Nematoda</taxon>
        <taxon>Chromadorea</taxon>
        <taxon>Rhabditida</taxon>
        <taxon>Tylenchina</taxon>
        <taxon>Panagrolaimomorpha</taxon>
        <taxon>Strongyloidoidea</taxon>
        <taxon>Steinernematidae</taxon>
        <taxon>Steinernema</taxon>
    </lineage>
</organism>
<dbReference type="InterPro" id="IPR000504">
    <property type="entry name" value="RRM_dom"/>
</dbReference>
<dbReference type="Gene3D" id="3.30.70.330">
    <property type="match status" value="1"/>
</dbReference>
<feature type="compositionally biased region" description="Basic and acidic residues" evidence="3">
    <location>
        <begin position="284"/>
        <end position="295"/>
    </location>
</feature>
<feature type="compositionally biased region" description="Basic residues" evidence="3">
    <location>
        <begin position="243"/>
        <end position="261"/>
    </location>
</feature>